<feature type="domain" description="Scaffolding anchor of CK1" evidence="3">
    <location>
        <begin position="13"/>
        <end position="274"/>
    </location>
</feature>
<dbReference type="GeneTree" id="ENSGT00940000157889"/>
<name>A0A8C6KQB0_NOTFU</name>
<evidence type="ECO:0000256" key="1">
    <source>
        <dbReference type="ARBA" id="ARBA00006937"/>
    </source>
</evidence>
<dbReference type="GO" id="GO:0016020">
    <property type="term" value="C:membrane"/>
    <property type="evidence" value="ECO:0007669"/>
    <property type="project" value="TreeGrafter"/>
</dbReference>
<dbReference type="Proteomes" id="UP000822369">
    <property type="component" value="Chromosome 10"/>
</dbReference>
<dbReference type="Gene3D" id="3.30.870.10">
    <property type="entry name" value="Endonuclease Chain A"/>
    <property type="match status" value="1"/>
</dbReference>
<dbReference type="EMBL" id="JAAVVJ010000010">
    <property type="protein sequence ID" value="KAF7213364.1"/>
    <property type="molecule type" value="Genomic_DNA"/>
</dbReference>
<comment type="similarity">
    <text evidence="1">Belongs to the FAM83 family.</text>
</comment>
<dbReference type="GO" id="GO:0005737">
    <property type="term" value="C:cytoplasm"/>
    <property type="evidence" value="ECO:0007669"/>
    <property type="project" value="TreeGrafter"/>
</dbReference>
<dbReference type="InterPro" id="IPR012461">
    <property type="entry name" value="SACK1"/>
</dbReference>
<dbReference type="RefSeq" id="XP_015810031.3">
    <property type="nucleotide sequence ID" value="XM_015954545.3"/>
</dbReference>
<dbReference type="GO" id="GO:0019901">
    <property type="term" value="F:protein kinase binding"/>
    <property type="evidence" value="ECO:0007669"/>
    <property type="project" value="TreeGrafter"/>
</dbReference>
<evidence type="ECO:0000259" key="3">
    <source>
        <dbReference type="Pfam" id="PF07894"/>
    </source>
</evidence>
<sequence>MASMESDLSPDEFYVQPHYKEAYRLAIYALLCGGEEAYEEYLRYEKISHLLSEEEICFILGNAEGPALEDEENDVENTDRLIPSLYSTIMSDEEIPELEMGWPTVQFQMKETSISMLYHPPRQNTPAIKEVVRRQIQEARQVVAIVMDIFTDRDIFKEVIDATQRGVAVYILLDDSRVRSFLKMSRSVGINVLDTPNLVVRTVQGQQYRCQSGWTFHGGLEHRFILVDCETVLFGTYSYTWSFEKINRSMVQVVTGLLVSSYDEEFRRLYAFSSVPAVLSNWSQSFPNATESLMQRLPENRCVSLNHLDRKAMRGAQHGSSCHIDIQERQSLMYTTGELQKLNSMIRLKMETKGLGVSAAAERRGSRLRASRDLQNLEHQIPFHSETSLHRWKMDKYMEENSMGPTMPLHSSHTGLVEARSQQIQMMPTSVTSKLEEMRRKRLSMQESANLRKIYESLNSVDSAAEPRRLTSDPSQMMPRLDPKPPNRYSLDDKNPNHAEKGPIFWNGQRSLSHHNVKTTKDQRVIQGAQSLSRTKSDADLDAKLTPNLSRLHSSSLSVHQSRMMASLIEIPEEKDASNACVNGFDSVLMAQHREAPEDREAPLKENLTSVPQNGDQVRATCGFKQNIKGSFPPREERGSIHSSPEADLQGFSLSRGLQSDHGKEVHTKQEGQEPQRNTKTEESPVLTVGKKDLSIREGESVHRRVSLRSQNAFRLSRAAKEDLSPASTVKPAPRKGPLLGISRSQNSLTGSSVPDGHKSLFSRLSPHHSSKRKTLSLLSVEQKQSLRSTQKDEGANVSQTKPERTYSQSELFLQGEMFPVGKSQRKVSTLDKLRTSSLNRRDNDHQASDNKLGRLIQRVGNLINKNKEAGHFGST</sequence>
<reference evidence="5" key="3">
    <citation type="submission" date="2025-05" db="UniProtKB">
        <authorList>
            <consortium name="Ensembl"/>
        </authorList>
    </citation>
    <scope>IDENTIFICATION</scope>
</reference>
<feature type="region of interest" description="Disordered" evidence="2">
    <location>
        <begin position="719"/>
        <end position="806"/>
    </location>
</feature>
<feature type="compositionally biased region" description="Basic and acidic residues" evidence="2">
    <location>
        <begin position="690"/>
        <end position="703"/>
    </location>
</feature>
<feature type="compositionally biased region" description="Basic and acidic residues" evidence="2">
    <location>
        <begin position="481"/>
        <end position="501"/>
    </location>
</feature>
<feature type="compositionally biased region" description="Polar residues" evidence="2">
    <location>
        <begin position="777"/>
        <end position="789"/>
    </location>
</feature>
<dbReference type="OMA" id="NRASQQH"/>
<reference evidence="4" key="2">
    <citation type="submission" date="2020-03" db="EMBL/GenBank/DDBJ databases">
        <title>Intra-Species Differences in Population Size shape Life History and Genome Evolution.</title>
        <authorList>
            <person name="Willemsen D."/>
            <person name="Cui R."/>
            <person name="Valenzano D.R."/>
        </authorList>
    </citation>
    <scope>NUCLEOTIDE SEQUENCE</scope>
    <source>
        <strain evidence="4">GRZ</strain>
        <tissue evidence="4">Whole</tissue>
    </source>
</reference>
<dbReference type="Ensembl" id="ENSNFUT00015009944.1">
    <property type="protein sequence ID" value="ENSNFUP00015009463.1"/>
    <property type="gene ID" value="ENSNFUG00015004602.1"/>
</dbReference>
<proteinExistence type="inferred from homology"/>
<dbReference type="Pfam" id="PF07894">
    <property type="entry name" value="SACK1"/>
    <property type="match status" value="1"/>
</dbReference>
<dbReference type="AlphaFoldDB" id="A0A8C6KQB0"/>
<evidence type="ECO:0000313" key="5">
    <source>
        <dbReference type="Ensembl" id="ENSNFUP00015009463.1"/>
    </source>
</evidence>
<dbReference type="KEGG" id="nfu:107382415"/>
<feature type="compositionally biased region" description="Polar residues" evidence="2">
    <location>
        <begin position="743"/>
        <end position="753"/>
    </location>
</feature>
<protein>
    <submittedName>
        <fullName evidence="4">LOC107382415-like protein</fullName>
    </submittedName>
    <submittedName>
        <fullName evidence="5">Uncharacterized LOC107382415</fullName>
    </submittedName>
</protein>
<organism evidence="5 6">
    <name type="scientific">Nothobranchius furzeri</name>
    <name type="common">Turquoise killifish</name>
    <dbReference type="NCBI Taxonomy" id="105023"/>
    <lineage>
        <taxon>Eukaryota</taxon>
        <taxon>Metazoa</taxon>
        <taxon>Chordata</taxon>
        <taxon>Craniata</taxon>
        <taxon>Vertebrata</taxon>
        <taxon>Euteleostomi</taxon>
        <taxon>Actinopterygii</taxon>
        <taxon>Neopterygii</taxon>
        <taxon>Teleostei</taxon>
        <taxon>Neoteleostei</taxon>
        <taxon>Acanthomorphata</taxon>
        <taxon>Ovalentaria</taxon>
        <taxon>Atherinomorphae</taxon>
        <taxon>Cyprinodontiformes</taxon>
        <taxon>Nothobranchiidae</taxon>
        <taxon>Nothobranchius</taxon>
    </lineage>
</organism>
<dbReference type="InterPro" id="IPR050944">
    <property type="entry name" value="FAM83"/>
</dbReference>
<accession>A0A8C6KQB0</accession>
<feature type="compositionally biased region" description="Basic and acidic residues" evidence="2">
    <location>
        <begin position="659"/>
        <end position="683"/>
    </location>
</feature>
<reference evidence="5" key="1">
    <citation type="submission" date="2014-08" db="EMBL/GenBank/DDBJ databases">
        <authorList>
            <person name="Senf B."/>
            <person name="Petzold A."/>
            <person name="Downie B.R."/>
            <person name="Koch P."/>
            <person name="Platzer M."/>
        </authorList>
    </citation>
    <scope>NUCLEOTIDE SEQUENCE [LARGE SCALE GENOMIC DNA]</scope>
    <source>
        <strain evidence="5">GRZ</strain>
    </source>
</reference>
<dbReference type="SUPFAM" id="SSF56024">
    <property type="entry name" value="Phospholipase D/nuclease"/>
    <property type="match status" value="1"/>
</dbReference>
<dbReference type="Proteomes" id="UP000694548">
    <property type="component" value="Chromosome sgr08"/>
</dbReference>
<dbReference type="OrthoDB" id="8443577at2759"/>
<evidence type="ECO:0000256" key="2">
    <source>
        <dbReference type="SAM" id="MobiDB-lite"/>
    </source>
</evidence>
<evidence type="ECO:0000313" key="4">
    <source>
        <dbReference type="EMBL" id="KAF7213364.1"/>
    </source>
</evidence>
<feature type="compositionally biased region" description="Basic residues" evidence="2">
    <location>
        <begin position="766"/>
        <end position="775"/>
    </location>
</feature>
<dbReference type="PANTHER" id="PTHR16181">
    <property type="entry name" value="PROTEIN FAM83A-RELATED"/>
    <property type="match status" value="1"/>
</dbReference>
<dbReference type="GeneID" id="107382415"/>
<dbReference type="GO" id="GO:0007165">
    <property type="term" value="P:signal transduction"/>
    <property type="evidence" value="ECO:0007669"/>
    <property type="project" value="TreeGrafter"/>
</dbReference>
<feature type="region of interest" description="Disordered" evidence="2">
    <location>
        <begin position="626"/>
        <end position="704"/>
    </location>
</feature>
<feature type="compositionally biased region" description="Polar residues" evidence="2">
    <location>
        <begin position="797"/>
        <end position="806"/>
    </location>
</feature>
<evidence type="ECO:0000313" key="6">
    <source>
        <dbReference type="Proteomes" id="UP000694548"/>
    </source>
</evidence>
<keyword evidence="6" id="KW-1185">Reference proteome</keyword>
<gene>
    <name evidence="5" type="primary">LOC107382415</name>
    <name evidence="4" type="ORF">G4P62_007912</name>
</gene>
<dbReference type="PANTHER" id="PTHR16181:SF29">
    <property type="entry name" value="PROTEIN FAM83A-RELATED"/>
    <property type="match status" value="1"/>
</dbReference>
<feature type="region of interest" description="Disordered" evidence="2">
    <location>
        <begin position="465"/>
        <end position="506"/>
    </location>
</feature>